<feature type="region of interest" description="Disordered" evidence="10">
    <location>
        <begin position="103"/>
        <end position="153"/>
    </location>
</feature>
<protein>
    <recommendedName>
        <fullName evidence="9">Gap junction protein</fullName>
    </recommendedName>
</protein>
<feature type="compositionally biased region" description="Basic and acidic residues" evidence="10">
    <location>
        <begin position="396"/>
        <end position="409"/>
    </location>
</feature>
<proteinExistence type="inferred from homology"/>
<comment type="function">
    <text evidence="9">One gap junction consists of a cluster of closely packed pairs of transmembrane channels, the connexons, through which materials of low MW diffuse from one cell to a neighboring cell.</text>
</comment>
<evidence type="ECO:0000256" key="4">
    <source>
        <dbReference type="ARBA" id="ARBA00022692"/>
    </source>
</evidence>
<feature type="transmembrane region" description="Helical" evidence="11">
    <location>
        <begin position="234"/>
        <end position="258"/>
    </location>
</feature>
<keyword evidence="15" id="KW-1185">Reference proteome</keyword>
<evidence type="ECO:0000313" key="15">
    <source>
        <dbReference type="Proteomes" id="UP001642483"/>
    </source>
</evidence>
<keyword evidence="8 11" id="KW-0472">Membrane</keyword>
<comment type="similarity">
    <text evidence="9">Belongs to the connexin family.</text>
</comment>
<evidence type="ECO:0000256" key="5">
    <source>
        <dbReference type="ARBA" id="ARBA00022868"/>
    </source>
</evidence>
<feature type="compositionally biased region" description="Polar residues" evidence="10">
    <location>
        <begin position="365"/>
        <end position="375"/>
    </location>
</feature>
<dbReference type="PANTHER" id="PTHR11984">
    <property type="entry name" value="CONNEXIN"/>
    <property type="match status" value="1"/>
</dbReference>
<comment type="caution">
    <text evidence="14">The sequence shown here is derived from an EMBL/GenBank/DDBJ whole genome shotgun (WGS) entry which is preliminary data.</text>
</comment>
<organism evidence="14 15">
    <name type="scientific">Clavelina lepadiformis</name>
    <name type="common">Light-bulb sea squirt</name>
    <name type="synonym">Ascidia lepadiformis</name>
    <dbReference type="NCBI Taxonomy" id="159417"/>
    <lineage>
        <taxon>Eukaryota</taxon>
        <taxon>Metazoa</taxon>
        <taxon>Chordata</taxon>
        <taxon>Tunicata</taxon>
        <taxon>Ascidiacea</taxon>
        <taxon>Aplousobranchia</taxon>
        <taxon>Clavelinidae</taxon>
        <taxon>Clavelina</taxon>
    </lineage>
</organism>
<feature type="transmembrane region" description="Helical" evidence="11">
    <location>
        <begin position="21"/>
        <end position="40"/>
    </location>
</feature>
<keyword evidence="3" id="KW-1003">Cell membrane</keyword>
<dbReference type="SMART" id="SM00037">
    <property type="entry name" value="CNX"/>
    <property type="match status" value="1"/>
</dbReference>
<feature type="domain" description="Connexin N-terminal" evidence="12">
    <location>
        <begin position="42"/>
        <end position="75"/>
    </location>
</feature>
<comment type="subunit">
    <text evidence="9">A connexon is composed of a hexamer of connexins.</text>
</comment>
<evidence type="ECO:0000256" key="9">
    <source>
        <dbReference type="RuleBase" id="RU000630"/>
    </source>
</evidence>
<dbReference type="SMART" id="SM01089">
    <property type="entry name" value="Connexin_CCC"/>
    <property type="match status" value="1"/>
</dbReference>
<dbReference type="InterPro" id="IPR038359">
    <property type="entry name" value="Connexin_N_sf"/>
</dbReference>
<feature type="transmembrane region" description="Helical" evidence="11">
    <location>
        <begin position="178"/>
        <end position="200"/>
    </location>
</feature>
<evidence type="ECO:0000313" key="14">
    <source>
        <dbReference type="EMBL" id="CAK8678078.1"/>
    </source>
</evidence>
<evidence type="ECO:0000256" key="1">
    <source>
        <dbReference type="ARBA" id="ARBA00004610"/>
    </source>
</evidence>
<feature type="region of interest" description="Disordered" evidence="10">
    <location>
        <begin position="356"/>
        <end position="409"/>
    </location>
</feature>
<evidence type="ECO:0000256" key="11">
    <source>
        <dbReference type="SAM" id="Phobius"/>
    </source>
</evidence>
<dbReference type="PROSITE" id="PS00408">
    <property type="entry name" value="CONNEXINS_2"/>
    <property type="match status" value="1"/>
</dbReference>
<evidence type="ECO:0000256" key="3">
    <source>
        <dbReference type="ARBA" id="ARBA00022475"/>
    </source>
</evidence>
<evidence type="ECO:0000256" key="8">
    <source>
        <dbReference type="ARBA" id="ARBA00023136"/>
    </source>
</evidence>
<feature type="domain" description="Connexin cysteine-rich" evidence="13">
    <location>
        <begin position="191"/>
        <end position="257"/>
    </location>
</feature>
<evidence type="ECO:0000256" key="10">
    <source>
        <dbReference type="SAM" id="MobiDB-lite"/>
    </source>
</evidence>
<dbReference type="InterPro" id="IPR017990">
    <property type="entry name" value="Connexin_CS"/>
</dbReference>
<evidence type="ECO:0000256" key="6">
    <source>
        <dbReference type="ARBA" id="ARBA00022949"/>
    </source>
</evidence>
<dbReference type="InterPro" id="IPR000500">
    <property type="entry name" value="Connexin"/>
</dbReference>
<gene>
    <name evidence="14" type="ORF">CVLEPA_LOCUS8035</name>
</gene>
<keyword evidence="4 9" id="KW-0812">Transmembrane</keyword>
<dbReference type="InterPro" id="IPR019570">
    <property type="entry name" value="Connexin_CCC"/>
</dbReference>
<dbReference type="InterPro" id="IPR013092">
    <property type="entry name" value="Connexin_N"/>
</dbReference>
<keyword evidence="5 9" id="KW-0303">Gap junction</keyword>
<feature type="transmembrane region" description="Helical" evidence="11">
    <location>
        <begin position="76"/>
        <end position="94"/>
    </location>
</feature>
<evidence type="ECO:0000256" key="7">
    <source>
        <dbReference type="ARBA" id="ARBA00022989"/>
    </source>
</evidence>
<dbReference type="Pfam" id="PF00029">
    <property type="entry name" value="Connexin"/>
    <property type="match status" value="1"/>
</dbReference>
<evidence type="ECO:0000259" key="13">
    <source>
        <dbReference type="SMART" id="SM01089"/>
    </source>
</evidence>
<dbReference type="PANTHER" id="PTHR11984:SF53">
    <property type="entry name" value="GAP JUNCTION PROTEIN"/>
    <property type="match status" value="1"/>
</dbReference>
<keyword evidence="7 11" id="KW-1133">Transmembrane helix</keyword>
<dbReference type="EMBL" id="CAWYQH010000046">
    <property type="protein sequence ID" value="CAK8678078.1"/>
    <property type="molecule type" value="Genomic_DNA"/>
</dbReference>
<evidence type="ECO:0000256" key="2">
    <source>
        <dbReference type="ARBA" id="ARBA00004651"/>
    </source>
</evidence>
<accession>A0ABP0FJ60</accession>
<sequence>MSWHFVERWLQKVNQHSTLIGKFWITFLIVFRIVVVSSVGDRVYSDEQSEFKCNTLQVGCPNVCFNKFSPISHIRFWSFQIIMVTTPSIIFIVYSGHKAKKKSQSNKEKSSVSGPTPSPTKKGEGGAAADDDKPKRKKSQMLRPNSLAAPHEAERAKARQSVIQEMFGDDKASFTQHYILYILSVVLRTGVEVLFIFLQYQLFGFHIAELYKCRASPCPNEVDCFVSRPKEKTIFLWFMFVIAAICLGLNIGELYYLIWQFGIRKTKLERRRRRLRRMTGPEAKGMHLADAEILDGGVFNQAAAPPPSYGGVMNIPEIDAIELVPTTGGPGHPIAMSFSLDDAILPDHLIPHKMYPGYGGDFPSQGGSSRSNNPAFPQPVEVTLAEQPYLAPTGNSRKDKGKNDYYDYV</sequence>
<dbReference type="Proteomes" id="UP001642483">
    <property type="component" value="Unassembled WGS sequence"/>
</dbReference>
<name>A0ABP0FJ60_CLALP</name>
<dbReference type="PRINTS" id="PR00206">
    <property type="entry name" value="CONNEXIN"/>
</dbReference>
<comment type="subcellular location">
    <subcellularLocation>
        <location evidence="1">Cell junction</location>
        <location evidence="1">Gap junction</location>
    </subcellularLocation>
    <subcellularLocation>
        <location evidence="2 9">Cell membrane</location>
        <topology evidence="2 9">Multi-pass membrane protein</topology>
    </subcellularLocation>
</comment>
<reference evidence="14 15" key="1">
    <citation type="submission" date="2024-02" db="EMBL/GenBank/DDBJ databases">
        <authorList>
            <person name="Daric V."/>
            <person name="Darras S."/>
        </authorList>
    </citation>
    <scope>NUCLEOTIDE SEQUENCE [LARGE SCALE GENOMIC DNA]</scope>
</reference>
<keyword evidence="6" id="KW-0965">Cell junction</keyword>
<dbReference type="Gene3D" id="1.20.1440.80">
    <property type="entry name" value="Gap junction channel protein cysteine-rich domain"/>
    <property type="match status" value="1"/>
</dbReference>
<evidence type="ECO:0000259" key="12">
    <source>
        <dbReference type="SMART" id="SM00037"/>
    </source>
</evidence>